<feature type="compositionally biased region" description="Low complexity" evidence="1">
    <location>
        <begin position="12"/>
        <end position="22"/>
    </location>
</feature>
<dbReference type="Proteomes" id="UP000004095">
    <property type="component" value="Unassembled WGS sequence"/>
</dbReference>
<feature type="compositionally biased region" description="Basic residues" evidence="1">
    <location>
        <begin position="55"/>
        <end position="67"/>
    </location>
</feature>
<sequence>MHKKIPQEDNSQDQTQAQQPVQKKPKAPEKKTGQTHNPSIPTVGGDLPPIESKHPPHRSKHALHKAKQVPINRSGATSKPQHGVTLSAAKVKVVGQDKEVNVRAGVEVYIADVMPNGYVCQAPVKEKDKKGIWHTKPYQVLLPKAMVKVTPNQLSEIDPATRQQVVKYTNPNLKKTNQSLAADYSKATEVSFMHTPGIPKELRRVFEHLAETFFSDIEKFNEMMTFKIDFGQIPPKIAPKESPTSTKYGGKVWAYRFTSLRHADFEKTLLVEELGEVKQAPLTEQAEAKAAQLMKNYHISIHQPTAREQANSQALKQAVDASSSKVFKLGVDNDKKGNEKKDKDKKKKVDMKKLHAQSFLPFSPQDKTHIRRALLKMTPAMLERIAGVAFFKRGFACIGVPTPTGKTGQHVKIQAGWAVARYHLENHTISVYNGMINADNVLVFGDKGSDTFTPQAEEAIIHELGHAIDLKEVAKARMKRDQLREKHKKAPQDPQAKKAWEAQQKVYKNTPRLSGQTDTKRAPVYETEFSKAAQLDAPLLTKYSNKNDLENFAEAFALYITEPKTLQLLSPHVYQYFKTHYPKPTSDD</sequence>
<keyword evidence="4" id="KW-1185">Reference proteome</keyword>
<dbReference type="SUPFAM" id="SSF55486">
    <property type="entry name" value="Metalloproteases ('zincins'), catalytic domain"/>
    <property type="match status" value="1"/>
</dbReference>
<proteinExistence type="predicted"/>
<gene>
    <name evidence="3" type="ORF">M23134_04045</name>
</gene>
<evidence type="ECO:0000313" key="4">
    <source>
        <dbReference type="Proteomes" id="UP000004095"/>
    </source>
</evidence>
<dbReference type="EMBL" id="AAWS01000003">
    <property type="protein sequence ID" value="EAY31212.1"/>
    <property type="molecule type" value="Genomic_DNA"/>
</dbReference>
<dbReference type="AlphaFoldDB" id="A1ZDQ4"/>
<protein>
    <recommendedName>
        <fullName evidence="2">Anthrax toxin lethal/endema factor N-/C-terminal domain-containing protein</fullName>
    </recommendedName>
</protein>
<dbReference type="GO" id="GO:0008237">
    <property type="term" value="F:metallopeptidase activity"/>
    <property type="evidence" value="ECO:0007669"/>
    <property type="project" value="InterPro"/>
</dbReference>
<dbReference type="InterPro" id="IPR024079">
    <property type="entry name" value="MetalloPept_cat_dom_sf"/>
</dbReference>
<reference evidence="3 4" key="1">
    <citation type="submission" date="2007-01" db="EMBL/GenBank/DDBJ databases">
        <authorList>
            <person name="Haygood M."/>
            <person name="Podell S."/>
            <person name="Anderson C."/>
            <person name="Hopkinson B."/>
            <person name="Roe K."/>
            <person name="Barbeau K."/>
            <person name="Gaasterland T."/>
            <person name="Ferriera S."/>
            <person name="Johnson J."/>
            <person name="Kravitz S."/>
            <person name="Beeson K."/>
            <person name="Sutton G."/>
            <person name="Rogers Y.-H."/>
            <person name="Friedman R."/>
            <person name="Frazier M."/>
            <person name="Venter J.C."/>
        </authorList>
    </citation>
    <scope>NUCLEOTIDE SEQUENCE [LARGE SCALE GENOMIC DNA]</scope>
    <source>
        <strain evidence="3 4">ATCC 23134</strain>
    </source>
</reference>
<dbReference type="OrthoDB" id="9153660at2"/>
<evidence type="ECO:0000313" key="3">
    <source>
        <dbReference type="EMBL" id="EAY31212.1"/>
    </source>
</evidence>
<feature type="region of interest" description="Disordered" evidence="1">
    <location>
        <begin position="1"/>
        <end position="83"/>
    </location>
</feature>
<feature type="domain" description="Anthrax toxin lethal/endema factor N-/C-terminal" evidence="2">
    <location>
        <begin position="422"/>
        <end position="579"/>
    </location>
</feature>
<dbReference type="Pfam" id="PF07737">
    <property type="entry name" value="ATLF"/>
    <property type="match status" value="1"/>
</dbReference>
<accession>A1ZDQ4</accession>
<comment type="caution">
    <text evidence="3">The sequence shown here is derived from an EMBL/GenBank/DDBJ whole genome shotgun (WGS) entry which is preliminary data.</text>
</comment>
<dbReference type="RefSeq" id="WP_002693704.1">
    <property type="nucleotide sequence ID" value="NZ_AAWS01000003.1"/>
</dbReference>
<name>A1ZDQ4_MICM2</name>
<dbReference type="InterPro" id="IPR014781">
    <property type="entry name" value="Anthrax_toxin_lethal/edema_N/C"/>
</dbReference>
<evidence type="ECO:0000259" key="2">
    <source>
        <dbReference type="Pfam" id="PF07737"/>
    </source>
</evidence>
<evidence type="ECO:0000256" key="1">
    <source>
        <dbReference type="SAM" id="MobiDB-lite"/>
    </source>
</evidence>
<dbReference type="Gene3D" id="3.40.390.10">
    <property type="entry name" value="Collagenase (Catalytic Domain)"/>
    <property type="match status" value="1"/>
</dbReference>
<organism evidence="3 4">
    <name type="scientific">Microscilla marina ATCC 23134</name>
    <dbReference type="NCBI Taxonomy" id="313606"/>
    <lineage>
        <taxon>Bacteria</taxon>
        <taxon>Pseudomonadati</taxon>
        <taxon>Bacteroidota</taxon>
        <taxon>Cytophagia</taxon>
        <taxon>Cytophagales</taxon>
        <taxon>Microscillaceae</taxon>
        <taxon>Microscilla</taxon>
    </lineage>
</organism>